<dbReference type="Pfam" id="PF00320">
    <property type="entry name" value="GATA"/>
    <property type="match status" value="1"/>
</dbReference>
<feature type="compositionally biased region" description="Basic and acidic residues" evidence="2">
    <location>
        <begin position="173"/>
        <end position="182"/>
    </location>
</feature>
<dbReference type="GO" id="GO:0006355">
    <property type="term" value="P:regulation of DNA-templated transcription"/>
    <property type="evidence" value="ECO:0007669"/>
    <property type="project" value="InterPro"/>
</dbReference>
<evidence type="ECO:0000259" key="3">
    <source>
        <dbReference type="PROSITE" id="PS50112"/>
    </source>
</evidence>
<feature type="region of interest" description="Disordered" evidence="2">
    <location>
        <begin position="1"/>
        <end position="22"/>
    </location>
</feature>
<keyword evidence="1" id="KW-0863">Zinc-finger</keyword>
<dbReference type="PROSITE" id="PS50114">
    <property type="entry name" value="GATA_ZN_FINGER_2"/>
    <property type="match status" value="1"/>
</dbReference>
<feature type="compositionally biased region" description="Low complexity" evidence="2">
    <location>
        <begin position="1009"/>
        <end position="1032"/>
    </location>
</feature>
<feature type="region of interest" description="Disordered" evidence="2">
    <location>
        <begin position="41"/>
        <end position="152"/>
    </location>
</feature>
<dbReference type="InterPro" id="IPR000014">
    <property type="entry name" value="PAS"/>
</dbReference>
<feature type="compositionally biased region" description="Low complexity" evidence="2">
    <location>
        <begin position="91"/>
        <end position="125"/>
    </location>
</feature>
<dbReference type="SMART" id="SM00401">
    <property type="entry name" value="ZnF_GATA"/>
    <property type="match status" value="1"/>
</dbReference>
<feature type="region of interest" description="Disordered" evidence="2">
    <location>
        <begin position="772"/>
        <end position="860"/>
    </location>
</feature>
<proteinExistence type="predicted"/>
<evidence type="ECO:0000256" key="2">
    <source>
        <dbReference type="SAM" id="MobiDB-lite"/>
    </source>
</evidence>
<feature type="region of interest" description="Disordered" evidence="2">
    <location>
        <begin position="254"/>
        <end position="288"/>
    </location>
</feature>
<dbReference type="InterPro" id="IPR000679">
    <property type="entry name" value="Znf_GATA"/>
</dbReference>
<dbReference type="HOGENOM" id="CLU_007846_0_0_1"/>
<dbReference type="Gene3D" id="3.30.50.10">
    <property type="entry name" value="Erythroid Transcription Factor GATA-1, subunit A"/>
    <property type="match status" value="1"/>
</dbReference>
<feature type="compositionally biased region" description="Polar residues" evidence="2">
    <location>
        <begin position="80"/>
        <end position="89"/>
    </location>
</feature>
<evidence type="ECO:0000313" key="6">
    <source>
        <dbReference type="Proteomes" id="UP000019462"/>
    </source>
</evidence>
<dbReference type="PROSITE" id="PS50112">
    <property type="entry name" value="PAS"/>
    <property type="match status" value="1"/>
</dbReference>
<evidence type="ECO:0000256" key="1">
    <source>
        <dbReference type="PROSITE-ProRule" id="PRU00094"/>
    </source>
</evidence>
<dbReference type="EMBL" id="AWNI01000022">
    <property type="protein sequence ID" value="ETS61195.1"/>
    <property type="molecule type" value="Genomic_DNA"/>
</dbReference>
<dbReference type="SUPFAM" id="SSF57716">
    <property type="entry name" value="Glucocorticoid receptor-like (DNA-binding domain)"/>
    <property type="match status" value="1"/>
</dbReference>
<feature type="compositionally biased region" description="Low complexity" evidence="2">
    <location>
        <begin position="818"/>
        <end position="831"/>
    </location>
</feature>
<gene>
    <name evidence="5" type="ORF">PaG_05155</name>
</gene>
<evidence type="ECO:0008006" key="7">
    <source>
        <dbReference type="Google" id="ProtNLM"/>
    </source>
</evidence>
<keyword evidence="1" id="KW-0479">Metal-binding</keyword>
<keyword evidence="1" id="KW-0862">Zinc</keyword>
<comment type="caution">
    <text evidence="5">The sequence shown here is derived from an EMBL/GenBank/DDBJ whole genome shotgun (WGS) entry which is preliminary data.</text>
</comment>
<sequence length="1267" mass="132412">MSRSNHAKTRLGCPDATSWRRRGRVGPGSFAFLFLGPSAKSGGGSAMVGGSGQEEPAKERSLHRDELRPTSQKRKKHMLITSSDLSSRSLPRIFSNSNPRPRSSTRSSPAPSRIFRRLPAGGASSRRPRRSRPSGPSLPSSLLVTCGSPPAGARIPRRHPHFLGCAVPLVEHSEASSHDTYRTRSGPSAEVDDDNERLRQHLLAQSAIRTLSPKHHIPSHLRIPTRFRVDGPVVTPLHDQPAMATHTQVDMLVDPSSSISEPTSALPNSGDTQIMDPQTPPLAPATQPSADALAVPASVDAADDVTMSSLQVPDEAALAAAAAAMAAAAAVQATANSAGQHDAASSGINGTDDLNSYLLAAAAASVHAQQQNNPDERTAASEDSFDSTATPIPNSSIYTNATSVNGAEDDDTRSTIVSQCRRYTEDPTPFPLSIGKRTPGGCAELFQAIPQSAAQTLQTLPLTEATVELGKTRCYWALLSADYSQGNGPTGEKLHFVYLDPVLQQHMAEQAERLVGSDFYDYVHPEERDRVCDDMHKIVESRTLFGSVTRCRFSRVPRIRELLGAVDPPRDPEADRYVEDESFVAIDIVINWIGDGMLLCFFHAIIDKALEDNDEQHKSDWTNWCGTPGPSFTLRQCDVLWKQVKAVPREPVPESGPVHVFQIIEAHGDRKVLLSWPPPRFFPREIEAGPNSDTATYNDAAYFADDFARLAQGVSIAPGSSSLSDANTSCTRRFRAKHTLTTEGKVRSIESVLIPYGGVILACFHTTFQQQLPPADPKLVTPSVQPNDARRKAEDDGAHASPNKRAKTEPEASDKVGAAAAAQPRAPSTPATNGSRTPTAKAANSHAAKTPSKYSKPTSKAEGLAALANPSLMYTNAPAKAPSTPAAAARPAAAAQTPREVTGATASPSASDSPGSGANKACTGCGKINSPEWRRGPTGHKTLCNACGLRYARSLTRRKKKKGKDGEVEFIEPTGDPSVVPKSRGGGGGSLPGVHRKNSKKRKEEEAAKAAAVAAVGTEHAATPGATASPSSLEGTQSPAGSTPAKREVPAGDVAKSQPAAAPAAAVKVEAGATPLSASAAVAVPTPAAVASTAETSASDADAAHSIAVSIALDAIAQATSAVPAVDANALPLPVSNAISRAIAATIGSTTGGAGAHLTSQALAVSDAAVASVPAVSVPVTTGEPDLDPSVSAAALQTIESVVSEALYKQLVQSSQPQTPPADKNEAFTHSLGGEQQPIDLAQVLTADAIRAAAQAAVAQGVTDESQ</sequence>
<evidence type="ECO:0000259" key="4">
    <source>
        <dbReference type="PROSITE" id="PS50114"/>
    </source>
</evidence>
<feature type="domain" description="PAS" evidence="3">
    <location>
        <begin position="496"/>
        <end position="542"/>
    </location>
</feature>
<feature type="compositionally biased region" description="Polar residues" evidence="2">
    <location>
        <begin position="386"/>
        <end position="405"/>
    </location>
</feature>
<keyword evidence="6" id="KW-1185">Reference proteome</keyword>
<dbReference type="AlphaFoldDB" id="W3VI39"/>
<feature type="region of interest" description="Disordered" evidence="2">
    <location>
        <begin position="173"/>
        <end position="193"/>
    </location>
</feature>
<accession>W3VI39</accession>
<reference evidence="5 6" key="1">
    <citation type="journal article" date="2014" name="Genome Announc.">
        <title>Genome sequence of the basidiomycetous fungus Pseudozyma aphidis DSM70725, an efficient producer of biosurfactant mannosylerythritol lipids.</title>
        <authorList>
            <person name="Lorenz S."/>
            <person name="Guenther M."/>
            <person name="Grumaz C."/>
            <person name="Rupp S."/>
            <person name="Zibek S."/>
            <person name="Sohn K."/>
        </authorList>
    </citation>
    <scope>NUCLEOTIDE SEQUENCE [LARGE SCALE GENOMIC DNA]</scope>
    <source>
        <strain evidence="6">ATCC 32657 / CBS 517.83 / DSM 70725 / JCM 10318 / NBRC 10182 / NRRL Y-7954 / St-0401</strain>
    </source>
</reference>
<dbReference type="InterPro" id="IPR051187">
    <property type="entry name" value="Pre-mRNA_3'-end_processing_reg"/>
</dbReference>
<dbReference type="GO" id="GO:0043565">
    <property type="term" value="F:sequence-specific DNA binding"/>
    <property type="evidence" value="ECO:0007669"/>
    <property type="project" value="InterPro"/>
</dbReference>
<dbReference type="PANTHER" id="PTHR13484">
    <property type="entry name" value="FIP1-LIKE 1 PROTEIN"/>
    <property type="match status" value="1"/>
</dbReference>
<dbReference type="InterPro" id="IPR013088">
    <property type="entry name" value="Znf_NHR/GATA"/>
</dbReference>
<dbReference type="Proteomes" id="UP000019462">
    <property type="component" value="Unassembled WGS sequence"/>
</dbReference>
<feature type="compositionally biased region" description="Low complexity" evidence="2">
    <location>
        <begin position="849"/>
        <end position="860"/>
    </location>
</feature>
<name>W3VI39_MOEAP</name>
<dbReference type="GO" id="GO:0005847">
    <property type="term" value="C:mRNA cleavage and polyadenylation specificity factor complex"/>
    <property type="evidence" value="ECO:0007669"/>
    <property type="project" value="TreeGrafter"/>
</dbReference>
<organism evidence="5 6">
    <name type="scientific">Moesziomyces aphidis</name>
    <name type="common">Pseudozyma aphidis</name>
    <dbReference type="NCBI Taxonomy" id="84754"/>
    <lineage>
        <taxon>Eukaryota</taxon>
        <taxon>Fungi</taxon>
        <taxon>Dikarya</taxon>
        <taxon>Basidiomycota</taxon>
        <taxon>Ustilaginomycotina</taxon>
        <taxon>Ustilaginomycetes</taxon>
        <taxon>Ustilaginales</taxon>
        <taxon>Ustilaginaceae</taxon>
        <taxon>Moesziomyces</taxon>
    </lineage>
</organism>
<feature type="compositionally biased region" description="Low complexity" evidence="2">
    <location>
        <begin position="902"/>
        <end position="918"/>
    </location>
</feature>
<feature type="compositionally biased region" description="Low complexity" evidence="2">
    <location>
        <begin position="877"/>
        <end position="895"/>
    </location>
</feature>
<feature type="domain" description="GATA-type" evidence="4">
    <location>
        <begin position="916"/>
        <end position="958"/>
    </location>
</feature>
<feature type="region of interest" description="Disordered" evidence="2">
    <location>
        <begin position="876"/>
        <end position="921"/>
    </location>
</feature>
<feature type="region of interest" description="Disordered" evidence="2">
    <location>
        <begin position="1212"/>
        <end position="1233"/>
    </location>
</feature>
<feature type="compositionally biased region" description="Basic and acidic residues" evidence="2">
    <location>
        <begin position="55"/>
        <end position="68"/>
    </location>
</feature>
<feature type="region of interest" description="Disordered" evidence="2">
    <location>
        <begin position="366"/>
        <end position="413"/>
    </location>
</feature>
<feature type="compositionally biased region" description="Gly residues" evidence="2">
    <location>
        <begin position="41"/>
        <end position="52"/>
    </location>
</feature>
<evidence type="ECO:0000313" key="5">
    <source>
        <dbReference type="EMBL" id="ETS61195.1"/>
    </source>
</evidence>
<dbReference type="PANTHER" id="PTHR13484:SF0">
    <property type="entry name" value="PRE-MRNA 3'-END-PROCESSING FACTOR FIP1"/>
    <property type="match status" value="1"/>
</dbReference>
<dbReference type="OrthoDB" id="2162994at2759"/>
<feature type="region of interest" description="Disordered" evidence="2">
    <location>
        <begin position="956"/>
        <end position="1057"/>
    </location>
</feature>
<feature type="compositionally biased region" description="Basic and acidic residues" evidence="2">
    <location>
        <begin position="788"/>
        <end position="798"/>
    </location>
</feature>
<dbReference type="CDD" id="cd00202">
    <property type="entry name" value="ZnF_GATA"/>
    <property type="match status" value="1"/>
</dbReference>
<dbReference type="GO" id="GO:0008270">
    <property type="term" value="F:zinc ion binding"/>
    <property type="evidence" value="ECO:0007669"/>
    <property type="project" value="UniProtKB-KW"/>
</dbReference>
<feature type="compositionally biased region" description="Polar residues" evidence="2">
    <location>
        <begin position="255"/>
        <end position="276"/>
    </location>
</feature>
<feature type="compositionally biased region" description="Low complexity" evidence="2">
    <location>
        <begin position="133"/>
        <end position="143"/>
    </location>
</feature>
<protein>
    <recommendedName>
        <fullName evidence="7">GATA-type domain-containing protein</fullName>
    </recommendedName>
</protein>